<dbReference type="GO" id="GO:0003796">
    <property type="term" value="F:lysozyme activity"/>
    <property type="evidence" value="ECO:0007669"/>
    <property type="project" value="InterPro"/>
</dbReference>
<dbReference type="InterPro" id="IPR018077">
    <property type="entry name" value="Glyco_hydro_fam25_subgr"/>
</dbReference>
<comment type="similarity">
    <text evidence="1">Belongs to the glycosyl hydrolase 25 family.</text>
</comment>
<evidence type="ECO:0000256" key="3">
    <source>
        <dbReference type="ARBA" id="ARBA00023295"/>
    </source>
</evidence>
<dbReference type="Proteomes" id="UP000284751">
    <property type="component" value="Unassembled WGS sequence"/>
</dbReference>
<dbReference type="InterPro" id="IPR002053">
    <property type="entry name" value="Glyco_hydro_25"/>
</dbReference>
<evidence type="ECO:0000313" key="5">
    <source>
        <dbReference type="Proteomes" id="UP000284751"/>
    </source>
</evidence>
<keyword evidence="3" id="KW-0326">Glycosidase</keyword>
<dbReference type="GO" id="GO:0016998">
    <property type="term" value="P:cell wall macromolecule catabolic process"/>
    <property type="evidence" value="ECO:0007669"/>
    <property type="project" value="InterPro"/>
</dbReference>
<evidence type="ECO:0000313" key="4">
    <source>
        <dbReference type="EMBL" id="RGQ44843.1"/>
    </source>
</evidence>
<dbReference type="PROSITE" id="PS51904">
    <property type="entry name" value="GLYCOSYL_HYDROL_F25_2"/>
    <property type="match status" value="1"/>
</dbReference>
<dbReference type="CDD" id="cd06414">
    <property type="entry name" value="GH25_LytC-like"/>
    <property type="match status" value="1"/>
</dbReference>
<dbReference type="PANTHER" id="PTHR34135">
    <property type="entry name" value="LYSOZYME"/>
    <property type="match status" value="1"/>
</dbReference>
<name>A0A412B1E4_9FIRM</name>
<evidence type="ECO:0000256" key="1">
    <source>
        <dbReference type="ARBA" id="ARBA00010646"/>
    </source>
</evidence>
<proteinExistence type="inferred from homology"/>
<accession>A0A412B1E4</accession>
<dbReference type="Pfam" id="PF01183">
    <property type="entry name" value="Glyco_hydro_25"/>
    <property type="match status" value="1"/>
</dbReference>
<dbReference type="Gene3D" id="3.20.20.80">
    <property type="entry name" value="Glycosidases"/>
    <property type="match status" value="1"/>
</dbReference>
<evidence type="ECO:0008006" key="6">
    <source>
        <dbReference type="Google" id="ProtNLM"/>
    </source>
</evidence>
<reference evidence="4 5" key="1">
    <citation type="submission" date="2018-08" db="EMBL/GenBank/DDBJ databases">
        <title>A genome reference for cultivated species of the human gut microbiota.</title>
        <authorList>
            <person name="Zou Y."/>
            <person name="Xue W."/>
            <person name="Luo G."/>
        </authorList>
    </citation>
    <scope>NUCLEOTIDE SEQUENCE [LARGE SCALE GENOMIC DNA]</scope>
    <source>
        <strain evidence="4 5">AF28-26</strain>
    </source>
</reference>
<dbReference type="GO" id="GO:0009253">
    <property type="term" value="P:peptidoglycan catabolic process"/>
    <property type="evidence" value="ECO:0007669"/>
    <property type="project" value="InterPro"/>
</dbReference>
<dbReference type="AlphaFoldDB" id="A0A412B1E4"/>
<dbReference type="SUPFAM" id="SSF51445">
    <property type="entry name" value="(Trans)glycosidases"/>
    <property type="match status" value="1"/>
</dbReference>
<comment type="caution">
    <text evidence="4">The sequence shown here is derived from an EMBL/GenBank/DDBJ whole genome shotgun (WGS) entry which is preliminary data.</text>
</comment>
<evidence type="ECO:0000256" key="2">
    <source>
        <dbReference type="ARBA" id="ARBA00022801"/>
    </source>
</evidence>
<dbReference type="EMBL" id="QRTC01000001">
    <property type="protein sequence ID" value="RGQ44843.1"/>
    <property type="molecule type" value="Genomic_DNA"/>
</dbReference>
<dbReference type="SMART" id="SM00641">
    <property type="entry name" value="Glyco_25"/>
    <property type="match status" value="1"/>
</dbReference>
<organism evidence="4 5">
    <name type="scientific">[Clostridium] leptum</name>
    <dbReference type="NCBI Taxonomy" id="1535"/>
    <lineage>
        <taxon>Bacteria</taxon>
        <taxon>Bacillati</taxon>
        <taxon>Bacillota</taxon>
        <taxon>Clostridia</taxon>
        <taxon>Eubacteriales</taxon>
        <taxon>Oscillospiraceae</taxon>
        <taxon>Oscillospiraceae incertae sedis</taxon>
    </lineage>
</organism>
<sequence length="186" mass="20798">MDKRGIDVSSWQGVIDWDAVKNSGVEFAILRSSFGSPSPSQVDNQFYNNVKGAQAAGIPIGAYHYGYAVTEEEARNEAGFFLDTVKGIRFEYPLYYDVEDSATMGSLDRDAVTKVIRAFCETVEKAGYYVGIYASLNWLTNKFYPDQLPYDVWVAQYYSEDQYDGHHGMCSIPVGESSAGSPTRWI</sequence>
<keyword evidence="2" id="KW-0378">Hydrolase</keyword>
<dbReference type="InterPro" id="IPR017853">
    <property type="entry name" value="GH"/>
</dbReference>
<gene>
    <name evidence="4" type="ORF">DWY99_00760</name>
</gene>
<dbReference type="GO" id="GO:0016052">
    <property type="term" value="P:carbohydrate catabolic process"/>
    <property type="evidence" value="ECO:0007669"/>
    <property type="project" value="TreeGrafter"/>
</dbReference>
<dbReference type="PANTHER" id="PTHR34135:SF2">
    <property type="entry name" value="LYSOZYME"/>
    <property type="match status" value="1"/>
</dbReference>
<protein>
    <recommendedName>
        <fullName evidence="6">Glycoside hydrolase</fullName>
    </recommendedName>
</protein>